<feature type="transmembrane region" description="Helical" evidence="6">
    <location>
        <begin position="295"/>
        <end position="327"/>
    </location>
</feature>
<protein>
    <submittedName>
        <fullName evidence="7">AI-2E family transporter</fullName>
    </submittedName>
</protein>
<evidence type="ECO:0000313" key="8">
    <source>
        <dbReference type="Proteomes" id="UP000823926"/>
    </source>
</evidence>
<keyword evidence="4 6" id="KW-1133">Transmembrane helix</keyword>
<feature type="transmembrane region" description="Helical" evidence="6">
    <location>
        <begin position="253"/>
        <end position="275"/>
    </location>
</feature>
<dbReference type="GO" id="GO:0016020">
    <property type="term" value="C:membrane"/>
    <property type="evidence" value="ECO:0007669"/>
    <property type="project" value="UniProtKB-SubCell"/>
</dbReference>
<reference evidence="7" key="2">
    <citation type="submission" date="2021-04" db="EMBL/GenBank/DDBJ databases">
        <authorList>
            <person name="Gilroy R."/>
        </authorList>
    </citation>
    <scope>NUCLEOTIDE SEQUENCE</scope>
    <source>
        <strain evidence="7">ChiBcec15-1070</strain>
    </source>
</reference>
<keyword evidence="5 6" id="KW-0472">Membrane</keyword>
<reference evidence="7" key="1">
    <citation type="journal article" date="2021" name="PeerJ">
        <title>Extensive microbial diversity within the chicken gut microbiome revealed by metagenomics and culture.</title>
        <authorList>
            <person name="Gilroy R."/>
            <person name="Ravi A."/>
            <person name="Getino M."/>
            <person name="Pursley I."/>
            <person name="Horton D.L."/>
            <person name="Alikhan N.F."/>
            <person name="Baker D."/>
            <person name="Gharbi K."/>
            <person name="Hall N."/>
            <person name="Watson M."/>
            <person name="Adriaenssens E.M."/>
            <person name="Foster-Nyarko E."/>
            <person name="Jarju S."/>
            <person name="Secka A."/>
            <person name="Antonio M."/>
            <person name="Oren A."/>
            <person name="Chaudhuri R.R."/>
            <person name="La Ragione R."/>
            <person name="Hildebrand F."/>
            <person name="Pallen M.J."/>
        </authorList>
    </citation>
    <scope>NUCLEOTIDE SEQUENCE</scope>
    <source>
        <strain evidence="7">ChiBcec15-1070</strain>
    </source>
</reference>
<evidence type="ECO:0000256" key="1">
    <source>
        <dbReference type="ARBA" id="ARBA00004141"/>
    </source>
</evidence>
<dbReference type="Proteomes" id="UP000823926">
    <property type="component" value="Unassembled WGS sequence"/>
</dbReference>
<dbReference type="InterPro" id="IPR002549">
    <property type="entry name" value="AI-2E-like"/>
</dbReference>
<evidence type="ECO:0000256" key="2">
    <source>
        <dbReference type="ARBA" id="ARBA00009773"/>
    </source>
</evidence>
<comment type="similarity">
    <text evidence="2">Belongs to the autoinducer-2 exporter (AI-2E) (TC 2.A.86) family.</text>
</comment>
<feature type="transmembrane region" description="Helical" evidence="6">
    <location>
        <begin position="195"/>
        <end position="219"/>
    </location>
</feature>
<keyword evidence="3 6" id="KW-0812">Transmembrane</keyword>
<dbReference type="EMBL" id="DXHL01000030">
    <property type="protein sequence ID" value="HIW11084.1"/>
    <property type="molecule type" value="Genomic_DNA"/>
</dbReference>
<dbReference type="PANTHER" id="PTHR21716:SF4">
    <property type="entry name" value="TRANSMEMBRANE PROTEIN 245"/>
    <property type="match status" value="1"/>
</dbReference>
<evidence type="ECO:0000256" key="5">
    <source>
        <dbReference type="ARBA" id="ARBA00023136"/>
    </source>
</evidence>
<feature type="transmembrane region" description="Helical" evidence="6">
    <location>
        <begin position="225"/>
        <end position="246"/>
    </location>
</feature>
<evidence type="ECO:0000256" key="3">
    <source>
        <dbReference type="ARBA" id="ARBA00022692"/>
    </source>
</evidence>
<evidence type="ECO:0000256" key="6">
    <source>
        <dbReference type="SAM" id="Phobius"/>
    </source>
</evidence>
<gene>
    <name evidence="7" type="ORF">H9888_06245</name>
</gene>
<sequence length="347" mass="38852">MLSRTDRYNPFFRQLLFLAILIGLGVIIFWQLSFFVGAFLGATTLYIVLRKVLFHMTERWRWKRWIAAVVLLLVVCAVMLGAGYLIFEVVASEIPAVNSALLLKGFEVIQTKINDLFGYTLVPAKLLAESRVFITRLVSMLINTTYSFAANNLMMLVILYFMLVGGRSMEAVLFRYAPFSGRSLKLVRREAKQMIFGNAIGIPVVMLAQSVTAALFYWIVGLDNILFWAFLTGVFGLVPMLGTALVTVPLGIYLLATGAMWQGIVMLIGAVVVIANVDNLCRIFLMKRAADTHPLIIIFGVVLGIPLFGFWGIIFGPLLISGFLLLIRIYYLEYRLLRNDTPPPSEA</sequence>
<evidence type="ECO:0000256" key="4">
    <source>
        <dbReference type="ARBA" id="ARBA00022989"/>
    </source>
</evidence>
<comment type="subcellular location">
    <subcellularLocation>
        <location evidence="1">Membrane</location>
        <topology evidence="1">Multi-pass membrane protein</topology>
    </subcellularLocation>
</comment>
<name>A0A9D1QEE8_9BACT</name>
<dbReference type="AlphaFoldDB" id="A0A9D1QEE8"/>
<dbReference type="PANTHER" id="PTHR21716">
    <property type="entry name" value="TRANSMEMBRANE PROTEIN"/>
    <property type="match status" value="1"/>
</dbReference>
<feature type="transmembrane region" description="Helical" evidence="6">
    <location>
        <begin position="36"/>
        <end position="53"/>
    </location>
</feature>
<proteinExistence type="inferred from homology"/>
<feature type="transmembrane region" description="Helical" evidence="6">
    <location>
        <begin position="153"/>
        <end position="174"/>
    </location>
</feature>
<evidence type="ECO:0000313" key="7">
    <source>
        <dbReference type="EMBL" id="HIW11084.1"/>
    </source>
</evidence>
<feature type="transmembrane region" description="Helical" evidence="6">
    <location>
        <begin position="65"/>
        <end position="87"/>
    </location>
</feature>
<accession>A0A9D1QEE8</accession>
<comment type="caution">
    <text evidence="7">The sequence shown here is derived from an EMBL/GenBank/DDBJ whole genome shotgun (WGS) entry which is preliminary data.</text>
</comment>
<organism evidence="7 8">
    <name type="scientific">Candidatus Rikenella faecigallinarum</name>
    <dbReference type="NCBI Taxonomy" id="2838745"/>
    <lineage>
        <taxon>Bacteria</taxon>
        <taxon>Pseudomonadati</taxon>
        <taxon>Bacteroidota</taxon>
        <taxon>Bacteroidia</taxon>
        <taxon>Bacteroidales</taxon>
        <taxon>Rikenellaceae</taxon>
        <taxon>Rikenella</taxon>
    </lineage>
</organism>
<dbReference type="Pfam" id="PF01594">
    <property type="entry name" value="AI-2E_transport"/>
    <property type="match status" value="1"/>
</dbReference>